<dbReference type="FunFam" id="3.30.200.20:FF:000315">
    <property type="entry name" value="Calcium-dependent protein kinase 3"/>
    <property type="match status" value="1"/>
</dbReference>
<dbReference type="InterPro" id="IPR011009">
    <property type="entry name" value="Kinase-like_dom_sf"/>
</dbReference>
<proteinExistence type="predicted"/>
<protein>
    <recommendedName>
        <fullName evidence="9">Protein kinase domain-containing protein</fullName>
    </recommendedName>
</protein>
<name>A0A6A0H6Q4_HYAAZ</name>
<accession>A0A6A0H6Q4</accession>
<keyword evidence="2" id="KW-0808">Transferase</keyword>
<feature type="transmembrane region" description="Helical" evidence="8">
    <location>
        <begin position="400"/>
        <end position="417"/>
    </location>
</feature>
<keyword evidence="4" id="KW-0418">Kinase</keyword>
<evidence type="ECO:0000256" key="8">
    <source>
        <dbReference type="SAM" id="Phobius"/>
    </source>
</evidence>
<reference evidence="10" key="1">
    <citation type="submission" date="2014-08" db="EMBL/GenBank/DDBJ databases">
        <authorList>
            <person name="Murali S."/>
            <person name="Richards S."/>
            <person name="Bandaranaike D."/>
            <person name="Bellair M."/>
            <person name="Blankenburg K."/>
            <person name="Chao H."/>
            <person name="Dinh H."/>
            <person name="Doddapaneni H."/>
            <person name="Dugan-Rocha S."/>
            <person name="Elkadiri S."/>
            <person name="Gnanaolivu R."/>
            <person name="Hughes D."/>
            <person name="Lee S."/>
            <person name="Li M."/>
            <person name="Ming W."/>
            <person name="Munidasa M."/>
            <person name="Muniz J."/>
            <person name="Nguyen L."/>
            <person name="Osuji N."/>
            <person name="Pu L.-L."/>
            <person name="Puazo M."/>
            <person name="Skinner E."/>
            <person name="Qu C."/>
            <person name="Quiroz J."/>
            <person name="Raj R."/>
            <person name="Weissenberger G."/>
            <person name="Xin Y."/>
            <person name="Zou X."/>
            <person name="Han Y."/>
            <person name="Worley K."/>
            <person name="Muzny D."/>
            <person name="Gibbs R."/>
        </authorList>
    </citation>
    <scope>NUCLEOTIDE SEQUENCE</scope>
    <source>
        <strain evidence="10">HAZT.00-mixed</strain>
        <tissue evidence="10">Whole organism</tissue>
    </source>
</reference>
<dbReference type="PROSITE" id="PS00107">
    <property type="entry name" value="PROTEIN_KINASE_ATP"/>
    <property type="match status" value="1"/>
</dbReference>
<dbReference type="GO" id="GO:0005524">
    <property type="term" value="F:ATP binding"/>
    <property type="evidence" value="ECO:0007669"/>
    <property type="project" value="UniProtKB-UniRule"/>
</dbReference>
<keyword evidence="8" id="KW-0812">Transmembrane</keyword>
<dbReference type="EMBL" id="JQDR03005528">
    <property type="protein sequence ID" value="KAA0201382.1"/>
    <property type="molecule type" value="Genomic_DNA"/>
</dbReference>
<dbReference type="PROSITE" id="PS50011">
    <property type="entry name" value="PROTEIN_KINASE_DOM"/>
    <property type="match status" value="1"/>
</dbReference>
<sequence>MAHNIHGVSEPSKPSQPITLQGGPDKELQRNGARGDAPQQDDEEGDDGIADFEHCVVEVESGEAFSELYSLHEEVGKGRFGIVYRCTDKRTNKQRAAKIIKCIQAKEKEKVREEISIMNALRHPKLLQLAAAFERQRDVVMVMEFIAGGELFERVVADDFTLTERDVVLFMRQICEGVQYMHNCNILHLDLKVDVSSSQPENILCVRKTSHKIKLIDFGLARRFDPAQPCRVLFGTPEFIAPEIINYEPISFASDMWSVGVICYVLLSGLSPFMGDNDAETFANITRAEFDFDDDAFNPISDLAKAFITSLLVNRKEKRLTSQECLQHPWLTKTEGAMYDRVIPTEKLKKFIIRRKWQVRTLEDQWFSKINGSQRQVVLKDQWFSKISGFQRSMVLIREQFIWVYIVNIFLAYTFYIEKICTVKHELIWQRFATVTKPPSRGASGPPFQTITVQTKFKLYKELMWYILAQSLLHSITFQEKTRALSVSNMMVLNIAQTKLPTSVPLLSNHHHSSQHDIINQLVLHNNKTFHNTQLQPGLLIPSEPQILPLESRTTYPPP</sequence>
<dbReference type="PANTHER" id="PTHR24342">
    <property type="entry name" value="SERINE/THREONINE-PROTEIN KINASE 17"/>
    <property type="match status" value="1"/>
</dbReference>
<keyword evidence="1" id="KW-0723">Serine/threonine-protein kinase</keyword>
<gene>
    <name evidence="10" type="ORF">HAZT_HAZT001723</name>
</gene>
<evidence type="ECO:0000259" key="9">
    <source>
        <dbReference type="PROSITE" id="PS50011"/>
    </source>
</evidence>
<dbReference type="FunFam" id="1.10.510.10:FF:000594">
    <property type="entry name" value="Myosin light chain kinase isoform-III"/>
    <property type="match status" value="1"/>
</dbReference>
<keyword evidence="5 6" id="KW-0067">ATP-binding</keyword>
<dbReference type="SUPFAM" id="SSF56112">
    <property type="entry name" value="Protein kinase-like (PK-like)"/>
    <property type="match status" value="1"/>
</dbReference>
<comment type="caution">
    <text evidence="10">The sequence shown here is derived from an EMBL/GenBank/DDBJ whole genome shotgun (WGS) entry which is preliminary data.</text>
</comment>
<feature type="binding site" evidence="6">
    <location>
        <position position="98"/>
    </location>
    <ligand>
        <name>ATP</name>
        <dbReference type="ChEBI" id="CHEBI:30616"/>
    </ligand>
</feature>
<dbReference type="GO" id="GO:0005634">
    <property type="term" value="C:nucleus"/>
    <property type="evidence" value="ECO:0007669"/>
    <property type="project" value="TreeGrafter"/>
</dbReference>
<dbReference type="InterPro" id="IPR000719">
    <property type="entry name" value="Prot_kinase_dom"/>
</dbReference>
<keyword evidence="8" id="KW-0472">Membrane</keyword>
<dbReference type="GO" id="GO:0043065">
    <property type="term" value="P:positive regulation of apoptotic process"/>
    <property type="evidence" value="ECO:0007669"/>
    <property type="project" value="TreeGrafter"/>
</dbReference>
<evidence type="ECO:0000256" key="6">
    <source>
        <dbReference type="PROSITE-ProRule" id="PRU10141"/>
    </source>
</evidence>
<feature type="domain" description="Protein kinase" evidence="9">
    <location>
        <begin position="69"/>
        <end position="331"/>
    </location>
</feature>
<dbReference type="Gene3D" id="1.10.510.10">
    <property type="entry name" value="Transferase(Phosphotransferase) domain 1"/>
    <property type="match status" value="1"/>
</dbReference>
<dbReference type="Gene3D" id="3.30.200.20">
    <property type="entry name" value="Phosphorylase Kinase, domain 1"/>
    <property type="match status" value="1"/>
</dbReference>
<dbReference type="Proteomes" id="UP000711488">
    <property type="component" value="Unassembled WGS sequence"/>
</dbReference>
<keyword evidence="8" id="KW-1133">Transmembrane helix</keyword>
<dbReference type="AlphaFoldDB" id="A0A6A0H6Q4"/>
<reference evidence="10" key="2">
    <citation type="journal article" date="2018" name="Environ. Sci. Technol.">
        <title>The Toxicogenome of Hyalella azteca: A Model for Sediment Ecotoxicology and Evolutionary Toxicology.</title>
        <authorList>
            <person name="Poynton H.C."/>
            <person name="Hasenbein S."/>
            <person name="Benoit J.B."/>
            <person name="Sepulveda M.S."/>
            <person name="Poelchau M.F."/>
            <person name="Hughes D.S.T."/>
            <person name="Murali S.C."/>
            <person name="Chen S."/>
            <person name="Glastad K.M."/>
            <person name="Goodisman M.A.D."/>
            <person name="Werren J.H."/>
            <person name="Vineis J.H."/>
            <person name="Bowen J.L."/>
            <person name="Friedrich M."/>
            <person name="Jones J."/>
            <person name="Robertson H.M."/>
            <person name="Feyereisen R."/>
            <person name="Mechler-Hickson A."/>
            <person name="Mathers N."/>
            <person name="Lee C.E."/>
            <person name="Colbourne J.K."/>
            <person name="Biales A."/>
            <person name="Johnston J.S."/>
            <person name="Wellborn G.A."/>
            <person name="Rosendale A.J."/>
            <person name="Cridge A.G."/>
            <person name="Munoz-Torres M.C."/>
            <person name="Bain P.A."/>
            <person name="Manny A.R."/>
            <person name="Major K.M."/>
            <person name="Lambert F.N."/>
            <person name="Vulpe C.D."/>
            <person name="Tuck P."/>
            <person name="Blalock B.J."/>
            <person name="Lin Y.Y."/>
            <person name="Smith M.E."/>
            <person name="Ochoa-Acuna H."/>
            <person name="Chen M.M."/>
            <person name="Childers C.P."/>
            <person name="Qu J."/>
            <person name="Dugan S."/>
            <person name="Lee S.L."/>
            <person name="Chao H."/>
            <person name="Dinh H."/>
            <person name="Han Y."/>
            <person name="Doddapaneni H."/>
            <person name="Worley K.C."/>
            <person name="Muzny D.M."/>
            <person name="Gibbs R.A."/>
            <person name="Richards S."/>
        </authorList>
    </citation>
    <scope>NUCLEOTIDE SEQUENCE</scope>
    <source>
        <strain evidence="10">HAZT.00-mixed</strain>
        <tissue evidence="10">Whole organism</tissue>
    </source>
</reference>
<keyword evidence="3 6" id="KW-0547">Nucleotide-binding</keyword>
<feature type="region of interest" description="Disordered" evidence="7">
    <location>
        <begin position="1"/>
        <end position="47"/>
    </location>
</feature>
<dbReference type="GO" id="GO:0035556">
    <property type="term" value="P:intracellular signal transduction"/>
    <property type="evidence" value="ECO:0007669"/>
    <property type="project" value="TreeGrafter"/>
</dbReference>
<evidence type="ECO:0000256" key="7">
    <source>
        <dbReference type="SAM" id="MobiDB-lite"/>
    </source>
</evidence>
<evidence type="ECO:0000256" key="1">
    <source>
        <dbReference type="ARBA" id="ARBA00022527"/>
    </source>
</evidence>
<evidence type="ECO:0000256" key="2">
    <source>
        <dbReference type="ARBA" id="ARBA00022679"/>
    </source>
</evidence>
<evidence type="ECO:0000256" key="5">
    <source>
        <dbReference type="ARBA" id="ARBA00022840"/>
    </source>
</evidence>
<evidence type="ECO:0000256" key="4">
    <source>
        <dbReference type="ARBA" id="ARBA00022777"/>
    </source>
</evidence>
<evidence type="ECO:0000313" key="10">
    <source>
        <dbReference type="EMBL" id="KAA0201382.1"/>
    </source>
</evidence>
<organism evidence="10">
    <name type="scientific">Hyalella azteca</name>
    <name type="common">Amphipod</name>
    <dbReference type="NCBI Taxonomy" id="294128"/>
    <lineage>
        <taxon>Eukaryota</taxon>
        <taxon>Metazoa</taxon>
        <taxon>Ecdysozoa</taxon>
        <taxon>Arthropoda</taxon>
        <taxon>Crustacea</taxon>
        <taxon>Multicrustacea</taxon>
        <taxon>Malacostraca</taxon>
        <taxon>Eumalacostraca</taxon>
        <taxon>Peracarida</taxon>
        <taxon>Amphipoda</taxon>
        <taxon>Senticaudata</taxon>
        <taxon>Talitrida</taxon>
        <taxon>Talitroidea</taxon>
        <taxon>Hyalellidae</taxon>
        <taxon>Hyalella</taxon>
    </lineage>
</organism>
<dbReference type="GO" id="GO:0004674">
    <property type="term" value="F:protein serine/threonine kinase activity"/>
    <property type="evidence" value="ECO:0007669"/>
    <property type="project" value="UniProtKB-KW"/>
</dbReference>
<dbReference type="Pfam" id="PF00069">
    <property type="entry name" value="Pkinase"/>
    <property type="match status" value="1"/>
</dbReference>
<dbReference type="InterPro" id="IPR017441">
    <property type="entry name" value="Protein_kinase_ATP_BS"/>
</dbReference>
<dbReference type="PANTHER" id="PTHR24342:SF20">
    <property type="entry name" value="MYOSIN LIGHT CHAIN KINASE, SMOOTH MUSCLE"/>
    <property type="match status" value="1"/>
</dbReference>
<dbReference type="CDD" id="cd14103">
    <property type="entry name" value="STKc_MLCK"/>
    <property type="match status" value="1"/>
</dbReference>
<evidence type="ECO:0000256" key="3">
    <source>
        <dbReference type="ARBA" id="ARBA00022741"/>
    </source>
</evidence>
<reference evidence="10" key="3">
    <citation type="submission" date="2019-06" db="EMBL/GenBank/DDBJ databases">
        <authorList>
            <person name="Poynton C."/>
            <person name="Hasenbein S."/>
            <person name="Benoit J.B."/>
            <person name="Sepulveda M.S."/>
            <person name="Poelchau M.F."/>
            <person name="Murali S.C."/>
            <person name="Chen S."/>
            <person name="Glastad K.M."/>
            <person name="Werren J.H."/>
            <person name="Vineis J.H."/>
            <person name="Bowen J.L."/>
            <person name="Friedrich M."/>
            <person name="Jones J."/>
            <person name="Robertson H.M."/>
            <person name="Feyereisen R."/>
            <person name="Mechler-Hickson A."/>
            <person name="Mathers N."/>
            <person name="Lee C.E."/>
            <person name="Colbourne J.K."/>
            <person name="Biales A."/>
            <person name="Johnston J.S."/>
            <person name="Wellborn G.A."/>
            <person name="Rosendale A.J."/>
            <person name="Cridge A.G."/>
            <person name="Munoz-Torres M.C."/>
            <person name="Bain P.A."/>
            <person name="Manny A.R."/>
            <person name="Major K.M."/>
            <person name="Lambert F.N."/>
            <person name="Vulpe C.D."/>
            <person name="Tuck P."/>
            <person name="Blalock B.J."/>
            <person name="Lin Y.-Y."/>
            <person name="Smith M.E."/>
            <person name="Ochoa-Acuna H."/>
            <person name="Chen M.-J.M."/>
            <person name="Childers C.P."/>
            <person name="Qu J."/>
            <person name="Dugan S."/>
            <person name="Lee S.L."/>
            <person name="Chao H."/>
            <person name="Dinh H."/>
            <person name="Han Y."/>
            <person name="Doddapaneni H."/>
            <person name="Worley K.C."/>
            <person name="Muzny D.M."/>
            <person name="Gibbs R.A."/>
            <person name="Richards S."/>
        </authorList>
    </citation>
    <scope>NUCLEOTIDE SEQUENCE</scope>
    <source>
        <strain evidence="10">HAZT.00-mixed</strain>
        <tissue evidence="10">Whole organism</tissue>
    </source>
</reference>